<dbReference type="PROSITE" id="PS50967">
    <property type="entry name" value="HRDC"/>
    <property type="match status" value="1"/>
</dbReference>
<dbReference type="SUPFAM" id="SSF47819">
    <property type="entry name" value="HRDC-like"/>
    <property type="match status" value="1"/>
</dbReference>
<sequence length="249" mass="28880">MAKTIEELAAESQQNLTEVIKYLQRWGWMQDGQITDLGNKSGVFQPVVVDGAAEVLLKVALNNPHPISNNQMIKTLDGHYVESRGEAMIDDWLYAHGIEHEVQVLLPFFKSVYLRRADFYLPKQNKYIEYWGGNTFDYLAEKERRKEQYAMSRLERIDIEDADIQNLSESPLKQLISEETLRQRLREYRAKRAKENGVAHFKIFEDSVLETIVAKKPRRLEDFIEISGIGKKRLLDFGEDLTAIVNEVC</sequence>
<name>A0A2U3CQE4_SULT2</name>
<dbReference type="GO" id="GO:0000166">
    <property type="term" value="F:nucleotide binding"/>
    <property type="evidence" value="ECO:0007669"/>
    <property type="project" value="InterPro"/>
</dbReference>
<reference evidence="2 3" key="1">
    <citation type="submission" date="2016-11" db="EMBL/GenBank/DDBJ databases">
        <title>Comparative genomics of Acidibacillus ferroxidans species.</title>
        <authorList>
            <person name="Oliveira G."/>
            <person name="Nunes G."/>
            <person name="Oliveira R."/>
            <person name="Araujo F."/>
            <person name="Salim A."/>
            <person name="Scholte L."/>
            <person name="Morais D."/>
            <person name="Nancucheo I."/>
            <person name="Johnson D.B."/>
            <person name="Grail B."/>
            <person name="Bittencourt J."/>
            <person name="Valadares R."/>
        </authorList>
    </citation>
    <scope>NUCLEOTIDE SEQUENCE [LARGE SCALE GENOMIC DNA]</scope>
    <source>
        <strain evidence="2 3">Y002</strain>
    </source>
</reference>
<dbReference type="Pfam" id="PF00570">
    <property type="entry name" value="HRDC"/>
    <property type="match status" value="1"/>
</dbReference>
<evidence type="ECO:0000313" key="2">
    <source>
        <dbReference type="EMBL" id="PWI51256.1"/>
    </source>
</evidence>
<dbReference type="InterPro" id="IPR010997">
    <property type="entry name" value="HRDC-like_sf"/>
</dbReference>
<dbReference type="OrthoDB" id="5500241at2"/>
<proteinExistence type="predicted"/>
<dbReference type="Gene3D" id="1.10.150.80">
    <property type="entry name" value="HRDC domain"/>
    <property type="match status" value="1"/>
</dbReference>
<feature type="domain" description="HRDC" evidence="1">
    <location>
        <begin position="175"/>
        <end position="249"/>
    </location>
</feature>
<evidence type="ECO:0000259" key="1">
    <source>
        <dbReference type="PROSITE" id="PS50967"/>
    </source>
</evidence>
<gene>
    <name evidence="2" type="ORF">BM613_14305</name>
</gene>
<dbReference type="RefSeq" id="WP_109431856.1">
    <property type="nucleotide sequence ID" value="NZ_MPDK01000083.1"/>
</dbReference>
<dbReference type="EMBL" id="MPDK01000083">
    <property type="protein sequence ID" value="PWI51256.1"/>
    <property type="molecule type" value="Genomic_DNA"/>
</dbReference>
<protein>
    <recommendedName>
        <fullName evidence="1">HRDC domain-containing protein</fullName>
    </recommendedName>
</protein>
<accession>A0A2U3CQE4</accession>
<dbReference type="Proteomes" id="UP000245380">
    <property type="component" value="Unassembled WGS sequence"/>
</dbReference>
<comment type="caution">
    <text evidence="2">The sequence shown here is derived from an EMBL/GenBank/DDBJ whole genome shotgun (WGS) entry which is preliminary data.</text>
</comment>
<evidence type="ECO:0000313" key="3">
    <source>
        <dbReference type="Proteomes" id="UP000245380"/>
    </source>
</evidence>
<keyword evidence="3" id="KW-1185">Reference proteome</keyword>
<dbReference type="AlphaFoldDB" id="A0A2U3CQE4"/>
<dbReference type="InterPro" id="IPR002121">
    <property type="entry name" value="HRDC_dom"/>
</dbReference>
<organism evidence="2 3">
    <name type="scientific">Sulfoacidibacillus thermotolerans</name>
    <name type="common">Acidibacillus sulfuroxidans</name>
    <dbReference type="NCBI Taxonomy" id="1765684"/>
    <lineage>
        <taxon>Bacteria</taxon>
        <taxon>Bacillati</taxon>
        <taxon>Bacillota</taxon>
        <taxon>Bacilli</taxon>
        <taxon>Bacillales</taxon>
        <taxon>Alicyclobacillaceae</taxon>
        <taxon>Sulfoacidibacillus</taxon>
    </lineage>
</organism>
<dbReference type="GO" id="GO:0003676">
    <property type="term" value="F:nucleic acid binding"/>
    <property type="evidence" value="ECO:0007669"/>
    <property type="project" value="InterPro"/>
</dbReference>
<dbReference type="InterPro" id="IPR044876">
    <property type="entry name" value="HRDC_dom_sf"/>
</dbReference>